<proteinExistence type="predicted"/>
<keyword evidence="1" id="KW-1133">Transmembrane helix</keyword>
<dbReference type="EMBL" id="CP070496">
    <property type="protein sequence ID" value="QSB05716.1"/>
    <property type="molecule type" value="Genomic_DNA"/>
</dbReference>
<name>A0A895XT51_9ACTN</name>
<dbReference type="AlphaFoldDB" id="A0A895XT51"/>
<dbReference type="KEGG" id="nav:JQS30_01955"/>
<keyword evidence="1" id="KW-0472">Membrane</keyword>
<gene>
    <name evidence="2" type="ORF">JQS30_01955</name>
</gene>
<dbReference type="Proteomes" id="UP000662939">
    <property type="component" value="Chromosome"/>
</dbReference>
<evidence type="ECO:0000256" key="1">
    <source>
        <dbReference type="SAM" id="Phobius"/>
    </source>
</evidence>
<keyword evidence="1" id="KW-0812">Transmembrane</keyword>
<dbReference type="RefSeq" id="WP_213171728.1">
    <property type="nucleotide sequence ID" value="NZ_CP070496.1"/>
</dbReference>
<feature type="transmembrane region" description="Helical" evidence="1">
    <location>
        <begin position="30"/>
        <end position="47"/>
    </location>
</feature>
<protein>
    <submittedName>
        <fullName evidence="2">DUF4229 domain-containing protein</fullName>
    </submittedName>
</protein>
<evidence type="ECO:0000313" key="2">
    <source>
        <dbReference type="EMBL" id="QSB05716.1"/>
    </source>
</evidence>
<evidence type="ECO:0000313" key="3">
    <source>
        <dbReference type="Proteomes" id="UP000662939"/>
    </source>
</evidence>
<dbReference type="Pfam" id="PF14012">
    <property type="entry name" value="DUF4229"/>
    <property type="match status" value="1"/>
</dbReference>
<sequence>MNPVLKYLLARVGIFAVLAIPLAFLMNLLLAMATALLVSMAVSYFVLKDSREAMVNHIDEGMKRRQEEKEKLRAELNGD</sequence>
<feature type="transmembrane region" description="Helical" evidence="1">
    <location>
        <begin position="7"/>
        <end position="24"/>
    </location>
</feature>
<organism evidence="2 3">
    <name type="scientific">Natronoglycomyces albus</name>
    <dbReference type="NCBI Taxonomy" id="2811108"/>
    <lineage>
        <taxon>Bacteria</taxon>
        <taxon>Bacillati</taxon>
        <taxon>Actinomycetota</taxon>
        <taxon>Actinomycetes</taxon>
        <taxon>Glycomycetales</taxon>
        <taxon>Glycomycetaceae</taxon>
        <taxon>Natronoglycomyces</taxon>
    </lineage>
</organism>
<dbReference type="InterPro" id="IPR025323">
    <property type="entry name" value="DUF4229"/>
</dbReference>
<reference evidence="2" key="1">
    <citation type="submission" date="2021-02" db="EMBL/GenBank/DDBJ databases">
        <title>Natronoglycomyces albus gen. nov., sp. nov, a haloalkaliphilic actinobacterium from a soda solonchak soil.</title>
        <authorList>
            <person name="Sorokin D.Y."/>
            <person name="Khijniak T.V."/>
            <person name="Zakharycheva A.P."/>
            <person name="Boueva O.V."/>
            <person name="Ariskina E.V."/>
            <person name="Hahnke R.L."/>
            <person name="Bunk B."/>
            <person name="Sproer C."/>
            <person name="Schumann P."/>
            <person name="Evtushenko L.I."/>
            <person name="Kublanov I.V."/>
        </authorList>
    </citation>
    <scope>NUCLEOTIDE SEQUENCE</scope>
    <source>
        <strain evidence="2">DSM 106290</strain>
    </source>
</reference>
<keyword evidence="3" id="KW-1185">Reference proteome</keyword>
<accession>A0A895XT51</accession>